<keyword evidence="14" id="KW-0133">Cell shape</keyword>
<comment type="subcellular location">
    <subcellularLocation>
        <location evidence="1 14">Cell membrane</location>
        <topology evidence="1 14">Multi-pass membrane protein</topology>
    </subcellularLocation>
</comment>
<keyword evidence="14" id="KW-0961">Cell wall biogenesis/degradation</keyword>
<keyword evidence="10 14" id="KW-0046">Antibiotic resistance</keyword>
<evidence type="ECO:0000313" key="15">
    <source>
        <dbReference type="EMBL" id="OGK24810.1"/>
    </source>
</evidence>
<dbReference type="EMBL" id="MFZM01000001">
    <property type="protein sequence ID" value="OGK24810.1"/>
    <property type="molecule type" value="Genomic_DNA"/>
</dbReference>
<sequence>MTIIEVMILGLVEGATEFLPISSTAHLIITSSFLRLPQSEFISFFEVFIQSGAILAVIFLYFDYIRKHQDLIPKVLISFVPTAIIGFFMREIIKTVFFQSMTIIASSLFIVGILFIVIEMLIQKKKLTLKKSLTDLSYQDAFFAGLIQSFAIIPGVSRAGAVIVGMMFMKYKRSEGAVYSYLLAVPTIIGASILDLVKTDYSLLTNQNIMIVGTGFLVSFFSALMFIKWFIKYLQSNSLTLFGLYRIILAIIVFSAFI</sequence>
<keyword evidence="5 14" id="KW-1003">Cell membrane</keyword>
<feature type="transmembrane region" description="Helical" evidence="14">
    <location>
        <begin position="101"/>
        <end position="122"/>
    </location>
</feature>
<comment type="catalytic activity">
    <reaction evidence="13 14">
        <text>di-trans,octa-cis-undecaprenyl diphosphate + H2O = di-trans,octa-cis-undecaprenyl phosphate + phosphate + H(+)</text>
        <dbReference type="Rhea" id="RHEA:28094"/>
        <dbReference type="ChEBI" id="CHEBI:15377"/>
        <dbReference type="ChEBI" id="CHEBI:15378"/>
        <dbReference type="ChEBI" id="CHEBI:43474"/>
        <dbReference type="ChEBI" id="CHEBI:58405"/>
        <dbReference type="ChEBI" id="CHEBI:60392"/>
        <dbReference type="EC" id="3.6.1.27"/>
    </reaction>
</comment>
<dbReference type="GO" id="GO:0046677">
    <property type="term" value="P:response to antibiotic"/>
    <property type="evidence" value="ECO:0007669"/>
    <property type="project" value="UniProtKB-UniRule"/>
</dbReference>
<name>A0A1F7H089_9BACT</name>
<evidence type="ECO:0000256" key="13">
    <source>
        <dbReference type="ARBA" id="ARBA00047594"/>
    </source>
</evidence>
<keyword evidence="8 14" id="KW-1133">Transmembrane helix</keyword>
<dbReference type="HAMAP" id="MF_01006">
    <property type="entry name" value="Undec_diphosphatase"/>
    <property type="match status" value="1"/>
</dbReference>
<keyword evidence="9 14" id="KW-0472">Membrane</keyword>
<feature type="transmembrane region" description="Helical" evidence="14">
    <location>
        <begin position="178"/>
        <end position="197"/>
    </location>
</feature>
<feature type="transmembrane region" description="Helical" evidence="14">
    <location>
        <begin position="239"/>
        <end position="257"/>
    </location>
</feature>
<dbReference type="GO" id="GO:0071555">
    <property type="term" value="P:cell wall organization"/>
    <property type="evidence" value="ECO:0007669"/>
    <property type="project" value="UniProtKB-KW"/>
</dbReference>
<gene>
    <name evidence="14" type="primary">uppP</name>
    <name evidence="15" type="ORF">A3C24_00720</name>
</gene>
<evidence type="ECO:0000256" key="14">
    <source>
        <dbReference type="HAMAP-Rule" id="MF_01006"/>
    </source>
</evidence>
<dbReference type="PANTHER" id="PTHR30622:SF3">
    <property type="entry name" value="UNDECAPRENYL-DIPHOSPHATASE"/>
    <property type="match status" value="1"/>
</dbReference>
<evidence type="ECO:0000256" key="10">
    <source>
        <dbReference type="ARBA" id="ARBA00023251"/>
    </source>
</evidence>
<evidence type="ECO:0000256" key="1">
    <source>
        <dbReference type="ARBA" id="ARBA00004651"/>
    </source>
</evidence>
<feature type="transmembrane region" description="Helical" evidence="14">
    <location>
        <begin position="209"/>
        <end position="227"/>
    </location>
</feature>
<dbReference type="GO" id="GO:0009252">
    <property type="term" value="P:peptidoglycan biosynthetic process"/>
    <property type="evidence" value="ECO:0007669"/>
    <property type="project" value="UniProtKB-KW"/>
</dbReference>
<evidence type="ECO:0000313" key="16">
    <source>
        <dbReference type="Proteomes" id="UP000177159"/>
    </source>
</evidence>
<evidence type="ECO:0000256" key="7">
    <source>
        <dbReference type="ARBA" id="ARBA00022801"/>
    </source>
</evidence>
<feature type="transmembrane region" description="Helical" evidence="14">
    <location>
        <begin position="41"/>
        <end position="65"/>
    </location>
</feature>
<dbReference type="GO" id="GO:0008360">
    <property type="term" value="P:regulation of cell shape"/>
    <property type="evidence" value="ECO:0007669"/>
    <property type="project" value="UniProtKB-KW"/>
</dbReference>
<evidence type="ECO:0000256" key="11">
    <source>
        <dbReference type="ARBA" id="ARBA00032707"/>
    </source>
</evidence>
<evidence type="ECO:0000256" key="5">
    <source>
        <dbReference type="ARBA" id="ARBA00022475"/>
    </source>
</evidence>
<dbReference type="AlphaFoldDB" id="A0A1F7H089"/>
<evidence type="ECO:0000256" key="2">
    <source>
        <dbReference type="ARBA" id="ARBA00010621"/>
    </source>
</evidence>
<reference evidence="15 16" key="1">
    <citation type="journal article" date="2016" name="Nat. Commun.">
        <title>Thousands of microbial genomes shed light on interconnected biogeochemical processes in an aquifer system.</title>
        <authorList>
            <person name="Anantharaman K."/>
            <person name="Brown C.T."/>
            <person name="Hug L.A."/>
            <person name="Sharon I."/>
            <person name="Castelle C.J."/>
            <person name="Probst A.J."/>
            <person name="Thomas B.C."/>
            <person name="Singh A."/>
            <person name="Wilkins M.J."/>
            <person name="Karaoz U."/>
            <person name="Brodie E.L."/>
            <person name="Williams K.H."/>
            <person name="Hubbard S.S."/>
            <person name="Banfield J.F."/>
        </authorList>
    </citation>
    <scope>NUCLEOTIDE SEQUENCE [LARGE SCALE GENOMIC DNA]</scope>
</reference>
<feature type="transmembrane region" description="Helical" evidence="14">
    <location>
        <begin position="142"/>
        <end position="166"/>
    </location>
</feature>
<evidence type="ECO:0000256" key="9">
    <source>
        <dbReference type="ARBA" id="ARBA00023136"/>
    </source>
</evidence>
<evidence type="ECO:0000256" key="6">
    <source>
        <dbReference type="ARBA" id="ARBA00022692"/>
    </source>
</evidence>
<dbReference type="GO" id="GO:0050380">
    <property type="term" value="F:undecaprenyl-diphosphatase activity"/>
    <property type="evidence" value="ECO:0007669"/>
    <property type="project" value="UniProtKB-UniRule"/>
</dbReference>
<evidence type="ECO:0000256" key="3">
    <source>
        <dbReference type="ARBA" id="ARBA00012374"/>
    </source>
</evidence>
<organism evidence="15 16">
    <name type="scientific">Candidatus Roizmanbacteria bacterium RIFCSPHIGHO2_02_FULL_37_24</name>
    <dbReference type="NCBI Taxonomy" id="1802037"/>
    <lineage>
        <taxon>Bacteria</taxon>
        <taxon>Candidatus Roizmaniibacteriota</taxon>
    </lineage>
</organism>
<feature type="transmembrane region" description="Helical" evidence="14">
    <location>
        <begin position="71"/>
        <end position="89"/>
    </location>
</feature>
<dbReference type="InterPro" id="IPR003824">
    <property type="entry name" value="UppP"/>
</dbReference>
<comment type="caution">
    <text evidence="15">The sequence shown here is derived from an EMBL/GenBank/DDBJ whole genome shotgun (WGS) entry which is preliminary data.</text>
</comment>
<dbReference type="Pfam" id="PF02673">
    <property type="entry name" value="BacA"/>
    <property type="match status" value="1"/>
</dbReference>
<keyword evidence="6 14" id="KW-0812">Transmembrane</keyword>
<proteinExistence type="inferred from homology"/>
<comment type="similarity">
    <text evidence="2 14">Belongs to the UppP family.</text>
</comment>
<dbReference type="Proteomes" id="UP000177159">
    <property type="component" value="Unassembled WGS sequence"/>
</dbReference>
<evidence type="ECO:0000256" key="12">
    <source>
        <dbReference type="ARBA" id="ARBA00032932"/>
    </source>
</evidence>
<dbReference type="EC" id="3.6.1.27" evidence="3 14"/>
<dbReference type="GO" id="GO:0005886">
    <property type="term" value="C:plasma membrane"/>
    <property type="evidence" value="ECO:0007669"/>
    <property type="project" value="UniProtKB-SubCell"/>
</dbReference>
<comment type="miscellaneous">
    <text evidence="14">Bacitracin is thought to be involved in the inhibition of peptidoglycan synthesis by sequestering undecaprenyl diphosphate, thereby reducing the pool of lipid carrier available.</text>
</comment>
<keyword evidence="14" id="KW-0573">Peptidoglycan synthesis</keyword>
<dbReference type="PANTHER" id="PTHR30622">
    <property type="entry name" value="UNDECAPRENYL-DIPHOSPHATASE"/>
    <property type="match status" value="1"/>
</dbReference>
<evidence type="ECO:0000256" key="8">
    <source>
        <dbReference type="ARBA" id="ARBA00022989"/>
    </source>
</evidence>
<keyword evidence="7 14" id="KW-0378">Hydrolase</keyword>
<comment type="function">
    <text evidence="14">Catalyzes the dephosphorylation of undecaprenyl diphosphate (UPP). Confers resistance to bacitracin.</text>
</comment>
<accession>A0A1F7H089</accession>
<evidence type="ECO:0000256" key="4">
    <source>
        <dbReference type="ARBA" id="ARBA00021581"/>
    </source>
</evidence>
<protein>
    <recommendedName>
        <fullName evidence="4 14">Undecaprenyl-diphosphatase</fullName>
        <ecNumber evidence="3 14">3.6.1.27</ecNumber>
    </recommendedName>
    <alternativeName>
        <fullName evidence="12 14">Bacitracin resistance protein</fullName>
    </alternativeName>
    <alternativeName>
        <fullName evidence="11 14">Undecaprenyl pyrophosphate phosphatase</fullName>
    </alternativeName>
</protein>